<sequence>MKYILCLLFAISFLLLFFSCGTTKKIEALKPTSLDDNPVVFKNKTSFISLPTEISLKDIETILNKNMKGLIYEDDNIEDDKTEMKIWKTSAIQLSEKNGEIISEIPLKIWAKVKYGTDFMGLNDTREINLNGKITLNSKAHLYNWKLTTKSSIKDFEWSESPNIIVAGKKIPITYIINPTVSLFKKKIAKMIDDAIDTSCDFKPMVLETMEKISTPFLTNDDYEAWFKLTPIELYVTEAVLKNNKIKMEMGLKCNMQTMIGKEPKNTFDKNNLVLKPVGKIPNQFTVAVAAISTYESASKVITKNFQGQEFGSGSKKVTVQKVDIWQNDNKLIIALDLLGTINGTIYLSGIPQFNPENKEIYFEQLDYILNTKSVLLKSANWLAQGTILRKIQKNCRYSIQENLNEGKVNMEKYLHNYSPMKGVTINGSMSDFEFEKVELTDKAIIAFITTGGQMKINIDGME</sequence>
<dbReference type="RefSeq" id="WP_236458478.1">
    <property type="nucleotide sequence ID" value="NZ_CBCSGE010000023.1"/>
</dbReference>
<organism evidence="1 2">
    <name type="scientific">Flavobacterium jumunjinense</name>
    <dbReference type="NCBI Taxonomy" id="998845"/>
    <lineage>
        <taxon>Bacteria</taxon>
        <taxon>Pseudomonadati</taxon>
        <taxon>Bacteroidota</taxon>
        <taxon>Flavobacteriia</taxon>
        <taxon>Flavobacteriales</taxon>
        <taxon>Flavobacteriaceae</taxon>
        <taxon>Flavobacterium</taxon>
    </lineage>
</organism>
<dbReference type="PROSITE" id="PS51257">
    <property type="entry name" value="PROKAR_LIPOPROTEIN"/>
    <property type="match status" value="1"/>
</dbReference>
<proteinExistence type="predicted"/>
<evidence type="ECO:0000313" key="1">
    <source>
        <dbReference type="EMBL" id="MFB9096871.1"/>
    </source>
</evidence>
<dbReference type="EMBL" id="JBHMEY010000022">
    <property type="protein sequence ID" value="MFB9096871.1"/>
    <property type="molecule type" value="Genomic_DNA"/>
</dbReference>
<protein>
    <submittedName>
        <fullName evidence="1">DUF4403 family protein</fullName>
    </submittedName>
</protein>
<comment type="caution">
    <text evidence="1">The sequence shown here is derived from an EMBL/GenBank/DDBJ whole genome shotgun (WGS) entry which is preliminary data.</text>
</comment>
<dbReference type="InterPro" id="IPR025515">
    <property type="entry name" value="DUF4403"/>
</dbReference>
<evidence type="ECO:0000313" key="2">
    <source>
        <dbReference type="Proteomes" id="UP001589607"/>
    </source>
</evidence>
<dbReference type="Pfam" id="PF14356">
    <property type="entry name" value="DUF4403"/>
    <property type="match status" value="1"/>
</dbReference>
<accession>A0ABV5GPH1</accession>
<dbReference type="Proteomes" id="UP001589607">
    <property type="component" value="Unassembled WGS sequence"/>
</dbReference>
<gene>
    <name evidence="1" type="ORF">ACFFVF_10115</name>
</gene>
<reference evidence="1 2" key="1">
    <citation type="submission" date="2024-09" db="EMBL/GenBank/DDBJ databases">
        <authorList>
            <person name="Sun Q."/>
            <person name="Mori K."/>
        </authorList>
    </citation>
    <scope>NUCLEOTIDE SEQUENCE [LARGE SCALE GENOMIC DNA]</scope>
    <source>
        <strain evidence="1 2">CECT 7955</strain>
    </source>
</reference>
<name>A0ABV5GPH1_9FLAO</name>
<keyword evidence="2" id="KW-1185">Reference proteome</keyword>